<dbReference type="GO" id="GO:0006788">
    <property type="term" value="P:heme oxidation"/>
    <property type="evidence" value="ECO:0007669"/>
    <property type="project" value="InterPro"/>
</dbReference>
<dbReference type="GO" id="GO:0004392">
    <property type="term" value="F:heme oxygenase (decyclizing) activity"/>
    <property type="evidence" value="ECO:0007669"/>
    <property type="project" value="InterPro"/>
</dbReference>
<evidence type="ECO:0000313" key="5">
    <source>
        <dbReference type="EMBL" id="VEU37884.1"/>
    </source>
</evidence>
<accession>A0A448Z772</accession>
<keyword evidence="4" id="KW-0408">Iron</keyword>
<dbReference type="EMBL" id="CAACVS010000147">
    <property type="protein sequence ID" value="VEU37884.1"/>
    <property type="molecule type" value="Genomic_DNA"/>
</dbReference>
<keyword evidence="2" id="KW-0479">Metal-binding</keyword>
<sequence>MKTTTFAATAAGLVCGKILHVSSFAPSLTTFESPNRHATSKDSVFFTPLSMSPPSTDGTAEKISFIDTELRGAAMKLHTRAQAPKEGQAEEKKPREPYETTLDDYLAFLVDSQHVYKAIESVVNEREELAVFRNSPLDRVVALDTDIDFMVKEYSLEKPSVGKAGQDYADVIRALGKADSIPEFLCHYYNYYFAHTAGGRMIGKQMSALLLNKKTLEFYKWDGKLPEIKDRVKEEIEDMAALWSPEERKRCTDQTMAAFRGGGAMNAYLSGGQSPH</sequence>
<gene>
    <name evidence="5" type="ORF">PSNMU_V1.4_AUG-EV-PASAV3_0046960</name>
</gene>
<name>A0A448Z772_9STRA</name>
<organism evidence="5 6">
    <name type="scientific">Pseudo-nitzschia multistriata</name>
    <dbReference type="NCBI Taxonomy" id="183589"/>
    <lineage>
        <taxon>Eukaryota</taxon>
        <taxon>Sar</taxon>
        <taxon>Stramenopiles</taxon>
        <taxon>Ochrophyta</taxon>
        <taxon>Bacillariophyta</taxon>
        <taxon>Bacillariophyceae</taxon>
        <taxon>Bacillariophycidae</taxon>
        <taxon>Bacillariales</taxon>
        <taxon>Bacillariaceae</taxon>
        <taxon>Pseudo-nitzschia</taxon>
    </lineage>
</organism>
<proteinExistence type="predicted"/>
<dbReference type="AlphaFoldDB" id="A0A448Z772"/>
<dbReference type="Proteomes" id="UP000291116">
    <property type="component" value="Unassembled WGS sequence"/>
</dbReference>
<evidence type="ECO:0000256" key="3">
    <source>
        <dbReference type="ARBA" id="ARBA00023002"/>
    </source>
</evidence>
<dbReference type="Gene3D" id="1.20.910.10">
    <property type="entry name" value="Heme oxygenase-like"/>
    <property type="match status" value="1"/>
</dbReference>
<dbReference type="PANTHER" id="PTHR35703">
    <property type="entry name" value="HEME OXYGENASE 1, CHLOROPLASTIC-RELATED"/>
    <property type="match status" value="1"/>
</dbReference>
<protein>
    <submittedName>
        <fullName evidence="5">Uncharacterized protein</fullName>
    </submittedName>
</protein>
<keyword evidence="1" id="KW-0349">Heme</keyword>
<dbReference type="CDD" id="cd19165">
    <property type="entry name" value="HemeO"/>
    <property type="match status" value="1"/>
</dbReference>
<dbReference type="GO" id="GO:0046872">
    <property type="term" value="F:metal ion binding"/>
    <property type="evidence" value="ECO:0007669"/>
    <property type="project" value="UniProtKB-KW"/>
</dbReference>
<dbReference type="OrthoDB" id="652091at2759"/>
<dbReference type="InterPro" id="IPR002051">
    <property type="entry name" value="Haem_Oase"/>
</dbReference>
<evidence type="ECO:0000256" key="1">
    <source>
        <dbReference type="ARBA" id="ARBA00022617"/>
    </source>
</evidence>
<dbReference type="SUPFAM" id="SSF48613">
    <property type="entry name" value="Heme oxygenase-like"/>
    <property type="match status" value="1"/>
</dbReference>
<keyword evidence="3" id="KW-0560">Oxidoreductase</keyword>
<evidence type="ECO:0000313" key="6">
    <source>
        <dbReference type="Proteomes" id="UP000291116"/>
    </source>
</evidence>
<evidence type="ECO:0000256" key="4">
    <source>
        <dbReference type="ARBA" id="ARBA00023004"/>
    </source>
</evidence>
<keyword evidence="6" id="KW-1185">Reference proteome</keyword>
<reference evidence="5 6" key="1">
    <citation type="submission" date="2019-01" db="EMBL/GenBank/DDBJ databases">
        <authorList>
            <person name="Ferrante I. M."/>
        </authorList>
    </citation>
    <scope>NUCLEOTIDE SEQUENCE [LARGE SCALE GENOMIC DNA]</scope>
    <source>
        <strain evidence="5 6">B856</strain>
    </source>
</reference>
<dbReference type="PANTHER" id="PTHR35703:SF2">
    <property type="entry name" value="HEME OXYGENASE 1, CHLOROPLASTIC-RELATED"/>
    <property type="match status" value="1"/>
</dbReference>
<evidence type="ECO:0000256" key="2">
    <source>
        <dbReference type="ARBA" id="ARBA00022723"/>
    </source>
</evidence>
<dbReference type="InterPro" id="IPR016084">
    <property type="entry name" value="Haem_Oase-like_multi-hlx"/>
</dbReference>
<dbReference type="InterPro" id="IPR016951">
    <property type="entry name" value="Haem_Oase_decyc_pln"/>
</dbReference>